<dbReference type="PANTHER" id="PTHR43820:SF4">
    <property type="entry name" value="HIGH-AFFINITY BRANCHED-CHAIN AMINO ACID TRANSPORT ATP-BINDING PROTEIN LIVF"/>
    <property type="match status" value="1"/>
</dbReference>
<keyword evidence="3" id="KW-0547">Nucleotide-binding</keyword>
<evidence type="ECO:0000256" key="2">
    <source>
        <dbReference type="ARBA" id="ARBA00022448"/>
    </source>
</evidence>
<evidence type="ECO:0000256" key="1">
    <source>
        <dbReference type="ARBA" id="ARBA00005417"/>
    </source>
</evidence>
<name>A0A1I2EKN7_9BACI</name>
<dbReference type="PROSITE" id="PS50893">
    <property type="entry name" value="ABC_TRANSPORTER_2"/>
    <property type="match status" value="1"/>
</dbReference>
<organism evidence="7 8">
    <name type="scientific">Alteribacillus iranensis</name>
    <dbReference type="NCBI Taxonomy" id="930128"/>
    <lineage>
        <taxon>Bacteria</taxon>
        <taxon>Bacillati</taxon>
        <taxon>Bacillota</taxon>
        <taxon>Bacilli</taxon>
        <taxon>Bacillales</taxon>
        <taxon>Bacillaceae</taxon>
        <taxon>Alteribacillus</taxon>
    </lineage>
</organism>
<dbReference type="GO" id="GO:0005524">
    <property type="term" value="F:ATP binding"/>
    <property type="evidence" value="ECO:0007669"/>
    <property type="project" value="UniProtKB-KW"/>
</dbReference>
<dbReference type="InterPro" id="IPR003439">
    <property type="entry name" value="ABC_transporter-like_ATP-bd"/>
</dbReference>
<dbReference type="InterPro" id="IPR052156">
    <property type="entry name" value="BCAA_Transport_ATP-bd_LivF"/>
</dbReference>
<dbReference type="GO" id="GO:0016887">
    <property type="term" value="F:ATP hydrolysis activity"/>
    <property type="evidence" value="ECO:0007669"/>
    <property type="project" value="InterPro"/>
</dbReference>
<evidence type="ECO:0000256" key="4">
    <source>
        <dbReference type="ARBA" id="ARBA00022840"/>
    </source>
</evidence>
<dbReference type="GO" id="GO:0015807">
    <property type="term" value="P:L-amino acid transport"/>
    <property type="evidence" value="ECO:0007669"/>
    <property type="project" value="TreeGrafter"/>
</dbReference>
<evidence type="ECO:0000313" key="7">
    <source>
        <dbReference type="EMBL" id="SFE93177.1"/>
    </source>
</evidence>
<dbReference type="SUPFAM" id="SSF52540">
    <property type="entry name" value="P-loop containing nucleoside triphosphate hydrolases"/>
    <property type="match status" value="1"/>
</dbReference>
<dbReference type="CDD" id="cd03224">
    <property type="entry name" value="ABC_TM1139_LivF_branched"/>
    <property type="match status" value="1"/>
</dbReference>
<dbReference type="STRING" id="930128.SAMN05192532_10665"/>
<dbReference type="GO" id="GO:0015658">
    <property type="term" value="F:branched-chain amino acid transmembrane transporter activity"/>
    <property type="evidence" value="ECO:0007669"/>
    <property type="project" value="TreeGrafter"/>
</dbReference>
<dbReference type="Pfam" id="PF00005">
    <property type="entry name" value="ABC_tran"/>
    <property type="match status" value="1"/>
</dbReference>
<dbReference type="Proteomes" id="UP000199516">
    <property type="component" value="Unassembled WGS sequence"/>
</dbReference>
<protein>
    <submittedName>
        <fullName evidence="7">Amino acid/amide ABC transporter ATP-binding protein 2, HAAT family</fullName>
    </submittedName>
</protein>
<dbReference type="OrthoDB" id="9776369at2"/>
<dbReference type="EMBL" id="FONT01000006">
    <property type="protein sequence ID" value="SFE93177.1"/>
    <property type="molecule type" value="Genomic_DNA"/>
</dbReference>
<accession>A0A1I2EKN7</accession>
<keyword evidence="2" id="KW-0813">Transport</keyword>
<dbReference type="Gene3D" id="3.40.50.300">
    <property type="entry name" value="P-loop containing nucleotide triphosphate hydrolases"/>
    <property type="match status" value="1"/>
</dbReference>
<feature type="domain" description="ABC transporter" evidence="6">
    <location>
        <begin position="3"/>
        <end position="235"/>
    </location>
</feature>
<dbReference type="AlphaFoldDB" id="A0A1I2EKN7"/>
<keyword evidence="8" id="KW-1185">Reference proteome</keyword>
<proteinExistence type="inferred from homology"/>
<dbReference type="PANTHER" id="PTHR43820">
    <property type="entry name" value="HIGH-AFFINITY BRANCHED-CHAIN AMINO ACID TRANSPORT ATP-BINDING PROTEIN LIVF"/>
    <property type="match status" value="1"/>
</dbReference>
<reference evidence="7 8" key="1">
    <citation type="submission" date="2016-10" db="EMBL/GenBank/DDBJ databases">
        <authorList>
            <person name="de Groot N.N."/>
        </authorList>
    </citation>
    <scope>NUCLEOTIDE SEQUENCE [LARGE SCALE GENOMIC DNA]</scope>
    <source>
        <strain evidence="7 8">DSM 23995</strain>
    </source>
</reference>
<evidence type="ECO:0000256" key="5">
    <source>
        <dbReference type="ARBA" id="ARBA00022970"/>
    </source>
</evidence>
<evidence type="ECO:0000313" key="8">
    <source>
        <dbReference type="Proteomes" id="UP000199516"/>
    </source>
</evidence>
<dbReference type="InterPro" id="IPR027417">
    <property type="entry name" value="P-loop_NTPase"/>
</dbReference>
<comment type="similarity">
    <text evidence="1">Belongs to the ABC transporter superfamily.</text>
</comment>
<evidence type="ECO:0000256" key="3">
    <source>
        <dbReference type="ARBA" id="ARBA00022741"/>
    </source>
</evidence>
<dbReference type="InterPro" id="IPR003593">
    <property type="entry name" value="AAA+_ATPase"/>
</dbReference>
<keyword evidence="5" id="KW-0029">Amino-acid transport</keyword>
<gene>
    <name evidence="7" type="ORF">SAMN05192532_10665</name>
</gene>
<dbReference type="SMART" id="SM00382">
    <property type="entry name" value="AAA"/>
    <property type="match status" value="1"/>
</dbReference>
<sequence>MMLKIKSLNAYYGDLQAIRDVSLEVGHGEIVALLGVNASGKSTTVRAISGLIDRMEGEIYYNKELINDIPPNQRTEMGLIQVPEGRQLFPFLTVRENLEMGAFTKEARSKLNENLERVFALFPEMKNKEKQLAGTMSGGEQQMCAIGRGLMSNPRLIMLDEPTLGLAPLIVKRIFGIIEEFRAMRITVLLIEQNVKQSLKIADRAYMLSNGKIIKEGSSSELMNSDDVVQGYLGV</sequence>
<keyword evidence="4 7" id="KW-0067">ATP-binding</keyword>
<evidence type="ECO:0000259" key="6">
    <source>
        <dbReference type="PROSITE" id="PS50893"/>
    </source>
</evidence>